<sequence length="142" mass="16999">MYYIYSLKKHLEDYPEEVILVQKMTLNDKKPFLGMKGKYGLYGSNEWWGNMNNKTIPQKMIQGIITKVYTTGWEEFKKNTIDIMLNDKSIIVEGMYCNNNDINMYKVGKKIEIYYFSEEQKMKRDNGKNIILDYILDVYIER</sequence>
<gene>
    <name evidence="1" type="ORF">I2F25_10740</name>
</gene>
<reference evidence="1 2" key="1">
    <citation type="submission" date="2019-08" db="EMBL/GenBank/DDBJ databases">
        <title>Five species of Acinetobacter isolated from floral nectar and animal pollinators.</title>
        <authorList>
            <person name="Hendry T.A."/>
        </authorList>
    </citation>
    <scope>NUCLEOTIDE SEQUENCE [LARGE SCALE GENOMIC DNA]</scope>
    <source>
        <strain evidence="1 2">MD18.27</strain>
    </source>
</reference>
<evidence type="ECO:0000313" key="2">
    <source>
        <dbReference type="Proteomes" id="UP001339883"/>
    </source>
</evidence>
<comment type="caution">
    <text evidence="1">The sequence shown here is derived from an EMBL/GenBank/DDBJ whole genome shotgun (WGS) entry which is preliminary data.</text>
</comment>
<proteinExistence type="predicted"/>
<dbReference type="Proteomes" id="UP001339883">
    <property type="component" value="Unassembled WGS sequence"/>
</dbReference>
<name>A0ABU6DVU6_9GAMM</name>
<accession>A0ABU6DVU6</accession>
<dbReference type="RefSeq" id="WP_325775879.1">
    <property type="nucleotide sequence ID" value="NZ_VTDN01000008.1"/>
</dbReference>
<organism evidence="1 2">
    <name type="scientific">Acinetobacter pollinis</name>
    <dbReference type="NCBI Taxonomy" id="2605270"/>
    <lineage>
        <taxon>Bacteria</taxon>
        <taxon>Pseudomonadati</taxon>
        <taxon>Pseudomonadota</taxon>
        <taxon>Gammaproteobacteria</taxon>
        <taxon>Moraxellales</taxon>
        <taxon>Moraxellaceae</taxon>
        <taxon>Acinetobacter</taxon>
    </lineage>
</organism>
<protein>
    <submittedName>
        <fullName evidence="1">Uncharacterized protein</fullName>
    </submittedName>
</protein>
<evidence type="ECO:0000313" key="1">
    <source>
        <dbReference type="EMBL" id="MEB5477518.1"/>
    </source>
</evidence>
<dbReference type="EMBL" id="VTDN01000008">
    <property type="protein sequence ID" value="MEB5477518.1"/>
    <property type="molecule type" value="Genomic_DNA"/>
</dbReference>
<keyword evidence="2" id="KW-1185">Reference proteome</keyword>